<dbReference type="Proteomes" id="UP000232188">
    <property type="component" value="Unassembled WGS sequence"/>
</dbReference>
<dbReference type="EMBL" id="NPDU01000001">
    <property type="protein sequence ID" value="PJZ63853.1"/>
    <property type="molecule type" value="Genomic_DNA"/>
</dbReference>
<evidence type="ECO:0000313" key="5">
    <source>
        <dbReference type="Proteomes" id="UP000232149"/>
    </source>
</evidence>
<evidence type="ECO:0000313" key="3">
    <source>
        <dbReference type="EMBL" id="PJZ53338.1"/>
    </source>
</evidence>
<proteinExistence type="predicted"/>
<feature type="region of interest" description="Disordered" evidence="1">
    <location>
        <begin position="28"/>
        <end position="47"/>
    </location>
</feature>
<organism evidence="3 6">
    <name type="scientific">Leptospira adleri</name>
    <dbReference type="NCBI Taxonomy" id="2023186"/>
    <lineage>
        <taxon>Bacteria</taxon>
        <taxon>Pseudomonadati</taxon>
        <taxon>Spirochaetota</taxon>
        <taxon>Spirochaetia</taxon>
        <taxon>Leptospirales</taxon>
        <taxon>Leptospiraceae</taxon>
        <taxon>Leptospira</taxon>
    </lineage>
</organism>
<evidence type="ECO:0008006" key="7">
    <source>
        <dbReference type="Google" id="ProtNLM"/>
    </source>
</evidence>
<sequence>MKTTQRRFLIIIIFLFFNSLINAQNETRPNADGSGNPDSNRQASAVPGKSMQRYLESFDHRLRFRIGAGMGDLSPAILDETGPSWLKNSLFRQIGDPGAPLAIPFTEAKNLDIFSQHTDISYGWKNKIDLILSQDGISGKYGRENPASVNFLSPRSDRYYASAFEGKRLINFRGISKTLRISYTHPVLSWFMIGPSIGIHRYSERDEISFGSYSTTRETEPNPNQITWSIGGSVNAEYTMSGILPGIFMKAKVLPWLEIRSRFELLNRKGNFSLFGSQILEQQNANGQGTYLGAIPIYAGNAKDTGTIFMLEASLRYCRFSLDIGIVRQDIKRKYNSYFGDTVGSIARADYTAGSQGIGFAELSSSYKQTVNEIYVMPGVSFHIEDGHIY</sequence>
<evidence type="ECO:0000313" key="6">
    <source>
        <dbReference type="Proteomes" id="UP000232188"/>
    </source>
</evidence>
<reference evidence="5 6" key="1">
    <citation type="submission" date="2017-07" db="EMBL/GenBank/DDBJ databases">
        <title>Leptospira spp. isolated from tropical soils.</title>
        <authorList>
            <person name="Thibeaux R."/>
            <person name="Iraola G."/>
            <person name="Ferres I."/>
            <person name="Bierque E."/>
            <person name="Girault D."/>
            <person name="Soupe-Gilbert M.-E."/>
            <person name="Picardeau M."/>
            <person name="Goarant C."/>
        </authorList>
    </citation>
    <scope>NUCLEOTIDE SEQUENCE [LARGE SCALE GENOMIC DNA]</scope>
    <source>
        <strain evidence="3 6">FH2-B-C1</strain>
        <strain evidence="4 5">FH2-B-D1</strain>
    </source>
</reference>
<feature type="chain" id="PRO_5014696325" description="Porin" evidence="2">
    <location>
        <begin position="24"/>
        <end position="390"/>
    </location>
</feature>
<gene>
    <name evidence="4" type="ORF">CH376_00025</name>
    <name evidence="3" type="ORF">CH380_11080</name>
</gene>
<feature type="signal peptide" evidence="2">
    <location>
        <begin position="1"/>
        <end position="23"/>
    </location>
</feature>
<dbReference type="Proteomes" id="UP000232149">
    <property type="component" value="Unassembled WGS sequence"/>
</dbReference>
<name>A0A2M9YP86_9LEPT</name>
<evidence type="ECO:0000256" key="2">
    <source>
        <dbReference type="SAM" id="SignalP"/>
    </source>
</evidence>
<evidence type="ECO:0000313" key="4">
    <source>
        <dbReference type="EMBL" id="PJZ63853.1"/>
    </source>
</evidence>
<dbReference type="RefSeq" id="WP_100785811.1">
    <property type="nucleotide sequence ID" value="NZ_NPDU01000001.1"/>
</dbReference>
<comment type="caution">
    <text evidence="3">The sequence shown here is derived from an EMBL/GenBank/DDBJ whole genome shotgun (WGS) entry which is preliminary data.</text>
</comment>
<keyword evidence="5" id="KW-1185">Reference proteome</keyword>
<dbReference type="AlphaFoldDB" id="A0A2M9YP86"/>
<protein>
    <recommendedName>
        <fullName evidence="7">Porin</fullName>
    </recommendedName>
</protein>
<accession>A0A2M9YP86</accession>
<keyword evidence="2" id="KW-0732">Signal</keyword>
<evidence type="ECO:0000256" key="1">
    <source>
        <dbReference type="SAM" id="MobiDB-lite"/>
    </source>
</evidence>
<dbReference type="EMBL" id="NPDV01000008">
    <property type="protein sequence ID" value="PJZ53338.1"/>
    <property type="molecule type" value="Genomic_DNA"/>
</dbReference>